<dbReference type="PRINTS" id="PR00625">
    <property type="entry name" value="JDOMAIN"/>
</dbReference>
<dbReference type="Gene3D" id="1.10.287.110">
    <property type="entry name" value="DnaJ domain"/>
    <property type="match status" value="1"/>
</dbReference>
<evidence type="ECO:0000259" key="2">
    <source>
        <dbReference type="PROSITE" id="PS50076"/>
    </source>
</evidence>
<organism evidence="3">
    <name type="scientific">viral metagenome</name>
    <dbReference type="NCBI Taxonomy" id="1070528"/>
    <lineage>
        <taxon>unclassified sequences</taxon>
        <taxon>metagenomes</taxon>
        <taxon>organismal metagenomes</taxon>
    </lineage>
</organism>
<dbReference type="GO" id="GO:0051087">
    <property type="term" value="F:protein-folding chaperone binding"/>
    <property type="evidence" value="ECO:0007669"/>
    <property type="project" value="TreeGrafter"/>
</dbReference>
<dbReference type="Pfam" id="PF00226">
    <property type="entry name" value="DnaJ"/>
    <property type="match status" value="1"/>
</dbReference>
<dbReference type="InterPro" id="IPR036869">
    <property type="entry name" value="J_dom_sf"/>
</dbReference>
<dbReference type="SMART" id="SM00271">
    <property type="entry name" value="DnaJ"/>
    <property type="match status" value="1"/>
</dbReference>
<dbReference type="Gene3D" id="2.60.260.20">
    <property type="entry name" value="Urease metallochaperone UreE, N-terminal domain"/>
    <property type="match status" value="1"/>
</dbReference>
<proteinExistence type="predicted"/>
<name>A0A6C0KWD0_9ZZZZ</name>
<keyword evidence="1" id="KW-0143">Chaperone</keyword>
<dbReference type="PROSITE" id="PS50076">
    <property type="entry name" value="DNAJ_2"/>
    <property type="match status" value="1"/>
</dbReference>
<dbReference type="EMBL" id="MN740976">
    <property type="protein sequence ID" value="QHU20980.1"/>
    <property type="molecule type" value="Genomic_DNA"/>
</dbReference>
<evidence type="ECO:0000313" key="3">
    <source>
        <dbReference type="EMBL" id="QHU20980.1"/>
    </source>
</evidence>
<protein>
    <recommendedName>
        <fullName evidence="2">J domain-containing protein</fullName>
    </recommendedName>
</protein>
<dbReference type="CDD" id="cd06257">
    <property type="entry name" value="DnaJ"/>
    <property type="match status" value="1"/>
</dbReference>
<accession>A0A6C0KWD0</accession>
<dbReference type="GO" id="GO:0006457">
    <property type="term" value="P:protein folding"/>
    <property type="evidence" value="ECO:0007669"/>
    <property type="project" value="InterPro"/>
</dbReference>
<dbReference type="GO" id="GO:0005829">
    <property type="term" value="C:cytosol"/>
    <property type="evidence" value="ECO:0007669"/>
    <property type="project" value="TreeGrafter"/>
</dbReference>
<dbReference type="InterPro" id="IPR001623">
    <property type="entry name" value="DnaJ_domain"/>
</dbReference>
<dbReference type="InterPro" id="IPR051339">
    <property type="entry name" value="DnaJ_subfamily_B"/>
</dbReference>
<reference evidence="3" key="1">
    <citation type="journal article" date="2020" name="Nature">
        <title>Giant virus diversity and host interactions through global metagenomics.</title>
        <authorList>
            <person name="Schulz F."/>
            <person name="Roux S."/>
            <person name="Paez-Espino D."/>
            <person name="Jungbluth S."/>
            <person name="Walsh D.A."/>
            <person name="Denef V.J."/>
            <person name="McMahon K.D."/>
            <person name="Konstantinidis K.T."/>
            <person name="Eloe-Fadrosh E.A."/>
            <person name="Kyrpides N.C."/>
            <person name="Woyke T."/>
        </authorList>
    </citation>
    <scope>NUCLEOTIDE SEQUENCE</scope>
    <source>
        <strain evidence="3">GVMAG-S-3300013094-100</strain>
    </source>
</reference>
<dbReference type="SUPFAM" id="SSF49493">
    <property type="entry name" value="HSP40/DnaJ peptide-binding domain"/>
    <property type="match status" value="1"/>
</dbReference>
<dbReference type="SUPFAM" id="SSF46565">
    <property type="entry name" value="Chaperone J-domain"/>
    <property type="match status" value="1"/>
</dbReference>
<dbReference type="AlphaFoldDB" id="A0A6C0KWD0"/>
<dbReference type="PANTHER" id="PTHR24078">
    <property type="entry name" value="DNAJ HOMOLOG SUBFAMILY C MEMBER"/>
    <property type="match status" value="1"/>
</dbReference>
<evidence type="ECO:0000256" key="1">
    <source>
        <dbReference type="ARBA" id="ARBA00023186"/>
    </source>
</evidence>
<sequence>MDPYQILGLPKNTEFNEVRARYFYLAKKHHPDKFAHSYGQGAAIKTLEEKKKNEEYFKSITVAYHQIDKNRNNQYFGVGSGVGVGNDESFSETDLANIWKQVENFFNAPEVWECMKEILDKVSKAKFDGKKDVESSRPVPRKHSIKLKLSLEDIHTSKTRKLRLFLTGIKTPIYLNINSSDIFESNIVEINNYKVNEKIEIDISIHLSIEKHKIYRLMRFGDSWDIFYDISLTWEEYIKGKKIRAIYLDGKRKEFTIAPYQDIELPIVIENEGLSGKGSLYIIVKIINPRNFSEVKEILAKINAGVMEPCLLRAKSI</sequence>
<dbReference type="PANTHER" id="PTHR24078:SF553">
    <property type="entry name" value="DNAJ HOMOLOG SUBFAMILY B MEMBER 5"/>
    <property type="match status" value="1"/>
</dbReference>
<dbReference type="GO" id="GO:0051082">
    <property type="term" value="F:unfolded protein binding"/>
    <property type="evidence" value="ECO:0007669"/>
    <property type="project" value="InterPro"/>
</dbReference>
<dbReference type="InterPro" id="IPR008971">
    <property type="entry name" value="HSP40/DnaJ_pept-bd"/>
</dbReference>
<feature type="domain" description="J" evidence="2">
    <location>
        <begin position="2"/>
        <end position="79"/>
    </location>
</feature>